<sequence length="79" mass="8604">MSRFLIATARPMFGASAACGAQPSIAERILAAPFTVFAAWGERLKQRTDLAEMDDRMLKDIGVSRADAQAEADKPFWSA</sequence>
<reference evidence="2" key="2">
    <citation type="submission" date="2020-09" db="EMBL/GenBank/DDBJ databases">
        <authorList>
            <person name="Sun Q."/>
            <person name="Kim S."/>
        </authorList>
    </citation>
    <scope>NUCLEOTIDE SEQUENCE</scope>
    <source>
        <strain evidence="2">KCTC 42651</strain>
    </source>
</reference>
<keyword evidence="3" id="KW-1185">Reference proteome</keyword>
<evidence type="ECO:0000313" key="2">
    <source>
        <dbReference type="EMBL" id="GHD56052.1"/>
    </source>
</evidence>
<dbReference type="InterPro" id="IPR009506">
    <property type="entry name" value="YjiS-like"/>
</dbReference>
<gene>
    <name evidence="2" type="ORF">GCM10017083_35690</name>
</gene>
<proteinExistence type="predicted"/>
<accession>A0A918XU85</accession>
<dbReference type="RefSeq" id="WP_229837357.1">
    <property type="nucleotide sequence ID" value="NZ_BMZS01000008.1"/>
</dbReference>
<dbReference type="AlphaFoldDB" id="A0A918XU85"/>
<dbReference type="Proteomes" id="UP000630353">
    <property type="component" value="Unassembled WGS sequence"/>
</dbReference>
<evidence type="ECO:0000259" key="1">
    <source>
        <dbReference type="Pfam" id="PF06568"/>
    </source>
</evidence>
<feature type="domain" description="YjiS-like" evidence="1">
    <location>
        <begin position="37"/>
        <end position="68"/>
    </location>
</feature>
<comment type="caution">
    <text evidence="2">The sequence shown here is derived from an EMBL/GenBank/DDBJ whole genome shotgun (WGS) entry which is preliminary data.</text>
</comment>
<organism evidence="2 3">
    <name type="scientific">Thalassobaculum fulvum</name>
    <dbReference type="NCBI Taxonomy" id="1633335"/>
    <lineage>
        <taxon>Bacteria</taxon>
        <taxon>Pseudomonadati</taxon>
        <taxon>Pseudomonadota</taxon>
        <taxon>Alphaproteobacteria</taxon>
        <taxon>Rhodospirillales</taxon>
        <taxon>Thalassobaculaceae</taxon>
        <taxon>Thalassobaculum</taxon>
    </lineage>
</organism>
<reference evidence="2" key="1">
    <citation type="journal article" date="2014" name="Int. J. Syst. Evol. Microbiol.">
        <title>Complete genome sequence of Corynebacterium casei LMG S-19264T (=DSM 44701T), isolated from a smear-ripened cheese.</title>
        <authorList>
            <consortium name="US DOE Joint Genome Institute (JGI-PGF)"/>
            <person name="Walter F."/>
            <person name="Albersmeier A."/>
            <person name="Kalinowski J."/>
            <person name="Ruckert C."/>
        </authorList>
    </citation>
    <scope>NUCLEOTIDE SEQUENCE</scope>
    <source>
        <strain evidence="2">KCTC 42651</strain>
    </source>
</reference>
<protein>
    <recommendedName>
        <fullName evidence="1">YjiS-like domain-containing protein</fullName>
    </recommendedName>
</protein>
<evidence type="ECO:0000313" key="3">
    <source>
        <dbReference type="Proteomes" id="UP000630353"/>
    </source>
</evidence>
<dbReference type="EMBL" id="BMZS01000008">
    <property type="protein sequence ID" value="GHD56052.1"/>
    <property type="molecule type" value="Genomic_DNA"/>
</dbReference>
<dbReference type="Pfam" id="PF06568">
    <property type="entry name" value="YjiS-like"/>
    <property type="match status" value="1"/>
</dbReference>
<name>A0A918XU85_9PROT</name>